<comment type="caution">
    <text evidence="1">The sequence shown here is derived from an EMBL/GenBank/DDBJ whole genome shotgun (WGS) entry which is preliminary data.</text>
</comment>
<gene>
    <name evidence="1" type="ORF">DUNSADRAFT_13472</name>
</gene>
<dbReference type="EMBL" id="MU069968">
    <property type="protein sequence ID" value="KAF5831195.1"/>
    <property type="molecule type" value="Genomic_DNA"/>
</dbReference>
<proteinExistence type="predicted"/>
<organism evidence="1 2">
    <name type="scientific">Dunaliella salina</name>
    <name type="common">Green alga</name>
    <name type="synonym">Protococcus salinus</name>
    <dbReference type="NCBI Taxonomy" id="3046"/>
    <lineage>
        <taxon>Eukaryota</taxon>
        <taxon>Viridiplantae</taxon>
        <taxon>Chlorophyta</taxon>
        <taxon>core chlorophytes</taxon>
        <taxon>Chlorophyceae</taxon>
        <taxon>CS clade</taxon>
        <taxon>Chlamydomonadales</taxon>
        <taxon>Dunaliellaceae</taxon>
        <taxon>Dunaliella</taxon>
    </lineage>
</organism>
<reference evidence="1" key="1">
    <citation type="submission" date="2017-08" db="EMBL/GenBank/DDBJ databases">
        <authorList>
            <person name="Polle J.E."/>
            <person name="Barry K."/>
            <person name="Cushman J."/>
            <person name="Schmutz J."/>
            <person name="Tran D."/>
            <person name="Hathwaick L.T."/>
            <person name="Yim W.C."/>
            <person name="Jenkins J."/>
            <person name="Mckie-Krisberg Z.M."/>
            <person name="Prochnik S."/>
            <person name="Lindquist E."/>
            <person name="Dockter R.B."/>
            <person name="Adam C."/>
            <person name="Molina H."/>
            <person name="Bunkerborg J."/>
            <person name="Jin E."/>
            <person name="Buchheim M."/>
            <person name="Magnuson J."/>
        </authorList>
    </citation>
    <scope>NUCLEOTIDE SEQUENCE</scope>
    <source>
        <strain evidence="1">CCAP 19/18</strain>
    </source>
</reference>
<protein>
    <submittedName>
        <fullName evidence="1">Uncharacterized protein</fullName>
    </submittedName>
</protein>
<sequence length="78" mass="8852">MHKYAPSPWPRPVMYRQQLLFQACDFKGLIFKAISFDKPLLQSCWSNPLLLARLTTVVEIRLVVSAFSYTLGPSGTCC</sequence>
<dbReference type="Proteomes" id="UP000815325">
    <property type="component" value="Unassembled WGS sequence"/>
</dbReference>
<evidence type="ECO:0000313" key="2">
    <source>
        <dbReference type="Proteomes" id="UP000815325"/>
    </source>
</evidence>
<keyword evidence="2" id="KW-1185">Reference proteome</keyword>
<accession>A0ABQ7G9B0</accession>
<evidence type="ECO:0000313" key="1">
    <source>
        <dbReference type="EMBL" id="KAF5831195.1"/>
    </source>
</evidence>
<name>A0ABQ7G9B0_DUNSA</name>